<name>A0A4P6ZE31_9FLAO</name>
<keyword evidence="1" id="KW-0812">Transmembrane</keyword>
<feature type="transmembrane region" description="Helical" evidence="1">
    <location>
        <begin position="52"/>
        <end position="74"/>
    </location>
</feature>
<evidence type="ECO:0000313" key="4">
    <source>
        <dbReference type="Proteomes" id="UP000294419"/>
    </source>
</evidence>
<dbReference type="Proteomes" id="UP000294419">
    <property type="component" value="Chromosome"/>
</dbReference>
<keyword evidence="1" id="KW-1133">Transmembrane helix</keyword>
<dbReference type="OrthoDB" id="1272634at2"/>
<keyword evidence="1" id="KW-0472">Membrane</keyword>
<evidence type="ECO:0000256" key="2">
    <source>
        <dbReference type="SAM" id="SignalP"/>
    </source>
</evidence>
<feature type="chain" id="PRO_5020856768" evidence="2">
    <location>
        <begin position="29"/>
        <end position="81"/>
    </location>
</feature>
<evidence type="ECO:0000313" key="3">
    <source>
        <dbReference type="EMBL" id="QBO57715.1"/>
    </source>
</evidence>
<gene>
    <name evidence="3" type="ORF">NBC122_00883</name>
</gene>
<feature type="signal peptide" evidence="2">
    <location>
        <begin position="1"/>
        <end position="28"/>
    </location>
</feature>
<reference evidence="3 4" key="1">
    <citation type="submission" date="2019-03" db="EMBL/GenBank/DDBJ databases">
        <authorList>
            <person name="Kim H."/>
            <person name="Yu S.-M."/>
        </authorList>
    </citation>
    <scope>NUCLEOTIDE SEQUENCE [LARGE SCALE GENOMIC DNA]</scope>
    <source>
        <strain evidence="3 4">NBC122</strain>
    </source>
</reference>
<dbReference type="KEGG" id="csal:NBC122_00883"/>
<sequence>MNTVSLKNQLNKFGILMLTFFFSALAFAQEATKTPNMDVNVTTTKTTTTEQWYTNPIYWIIGGLFVIILIAIIARGNGRRD</sequence>
<accession>A0A4P6ZE31</accession>
<proteinExistence type="predicted"/>
<keyword evidence="2" id="KW-0732">Signal</keyword>
<protein>
    <submittedName>
        <fullName evidence="3">Uncharacterized protein</fullName>
    </submittedName>
</protein>
<dbReference type="AlphaFoldDB" id="A0A4P6ZE31"/>
<keyword evidence="4" id="KW-1185">Reference proteome</keyword>
<dbReference type="RefSeq" id="WP_133439206.1">
    <property type="nucleotide sequence ID" value="NZ_CP037954.1"/>
</dbReference>
<organism evidence="3 4">
    <name type="scientific">Chryseobacterium salivictor</name>
    <dbReference type="NCBI Taxonomy" id="2547600"/>
    <lineage>
        <taxon>Bacteria</taxon>
        <taxon>Pseudomonadati</taxon>
        <taxon>Bacteroidota</taxon>
        <taxon>Flavobacteriia</taxon>
        <taxon>Flavobacteriales</taxon>
        <taxon>Weeksellaceae</taxon>
        <taxon>Chryseobacterium group</taxon>
        <taxon>Chryseobacterium</taxon>
    </lineage>
</organism>
<evidence type="ECO:0000256" key="1">
    <source>
        <dbReference type="SAM" id="Phobius"/>
    </source>
</evidence>
<dbReference type="EMBL" id="CP037954">
    <property type="protein sequence ID" value="QBO57715.1"/>
    <property type="molecule type" value="Genomic_DNA"/>
</dbReference>